<feature type="domain" description="TauD/TfdA-like" evidence="2">
    <location>
        <begin position="26"/>
        <end position="179"/>
    </location>
</feature>
<name>A0A139HQY7_9PEZI</name>
<dbReference type="PANTHER" id="PTHR37285:SF5">
    <property type="entry name" value="SPORE WALL MATURATION PROTEIN DIT1"/>
    <property type="match status" value="1"/>
</dbReference>
<dbReference type="InterPro" id="IPR007817">
    <property type="entry name" value="Isocyanide_synthase_DIT1"/>
</dbReference>
<dbReference type="STRING" id="321146.A0A139HQY7"/>
<keyword evidence="1" id="KW-0560">Oxidoreductase</keyword>
<organism evidence="3 4">
    <name type="scientific">Pseudocercospora eumusae</name>
    <dbReference type="NCBI Taxonomy" id="321146"/>
    <lineage>
        <taxon>Eukaryota</taxon>
        <taxon>Fungi</taxon>
        <taxon>Dikarya</taxon>
        <taxon>Ascomycota</taxon>
        <taxon>Pezizomycotina</taxon>
        <taxon>Dothideomycetes</taxon>
        <taxon>Dothideomycetidae</taxon>
        <taxon>Mycosphaerellales</taxon>
        <taxon>Mycosphaerellaceae</taxon>
        <taxon>Pseudocercospora</taxon>
    </lineage>
</organism>
<keyword evidence="4" id="KW-1185">Reference proteome</keyword>
<dbReference type="SUPFAM" id="SSF51197">
    <property type="entry name" value="Clavaminate synthase-like"/>
    <property type="match status" value="1"/>
</dbReference>
<dbReference type="GO" id="GO:0016491">
    <property type="term" value="F:oxidoreductase activity"/>
    <property type="evidence" value="ECO:0007669"/>
    <property type="project" value="UniProtKB-KW"/>
</dbReference>
<dbReference type="Gene3D" id="3.60.130.10">
    <property type="entry name" value="Clavaminate synthase-like"/>
    <property type="match status" value="1"/>
</dbReference>
<evidence type="ECO:0000313" key="3">
    <source>
        <dbReference type="EMBL" id="KXT04803.1"/>
    </source>
</evidence>
<dbReference type="OrthoDB" id="429813at2759"/>
<dbReference type="EMBL" id="LFZN01000018">
    <property type="protein sequence ID" value="KXT04803.1"/>
    <property type="molecule type" value="Genomic_DNA"/>
</dbReference>
<accession>A0A139HQY7</accession>
<comment type="caution">
    <text evidence="3">The sequence shown here is derived from an EMBL/GenBank/DDBJ whole genome shotgun (WGS) entry which is preliminary data.</text>
</comment>
<evidence type="ECO:0000313" key="4">
    <source>
        <dbReference type="Proteomes" id="UP000070133"/>
    </source>
</evidence>
<dbReference type="AlphaFoldDB" id="A0A139HQY7"/>
<sequence>MPMRYDGLIKLKTKIDTKTGMTRQASDVPHFQMFVCRKVAESGDGHTLFASSALFAKYLPSPWTMEHLSNLTWSCETSGFFASKLSGLPLVIKHPSTGAMCLRWHDNWDSAETQYAGTISRIENGPPELVEVLERLIYDQRVCVRMQWKEGDVVVSDNVAMLHSRTGFKNGDERELWRVHVN</sequence>
<reference evidence="3 4" key="1">
    <citation type="submission" date="2015-07" db="EMBL/GenBank/DDBJ databases">
        <title>Comparative genomics of the Sigatoka disease complex on banana suggests a link between parallel evolutionary changes in Pseudocercospora fijiensis and Pseudocercospora eumusae and increased virulence on the banana host.</title>
        <authorList>
            <person name="Chang T.-C."/>
            <person name="Salvucci A."/>
            <person name="Crous P.W."/>
            <person name="Stergiopoulos I."/>
        </authorList>
    </citation>
    <scope>NUCLEOTIDE SEQUENCE [LARGE SCALE GENOMIC DNA]</scope>
    <source>
        <strain evidence="3 4">CBS 114824</strain>
    </source>
</reference>
<gene>
    <name evidence="3" type="ORF">AC578_9720</name>
</gene>
<evidence type="ECO:0000256" key="1">
    <source>
        <dbReference type="ARBA" id="ARBA00023002"/>
    </source>
</evidence>
<evidence type="ECO:0000259" key="2">
    <source>
        <dbReference type="Pfam" id="PF02668"/>
    </source>
</evidence>
<dbReference type="PANTHER" id="PTHR37285">
    <property type="entry name" value="SPORE WALL MATURATION PROTEIN DIT1"/>
    <property type="match status" value="1"/>
</dbReference>
<proteinExistence type="predicted"/>
<protein>
    <recommendedName>
        <fullName evidence="2">TauD/TfdA-like domain-containing protein</fullName>
    </recommendedName>
</protein>
<dbReference type="InterPro" id="IPR003819">
    <property type="entry name" value="TauD/TfdA-like"/>
</dbReference>
<dbReference type="Proteomes" id="UP000070133">
    <property type="component" value="Unassembled WGS sequence"/>
</dbReference>
<dbReference type="Pfam" id="PF02668">
    <property type="entry name" value="TauD"/>
    <property type="match status" value="1"/>
</dbReference>
<dbReference type="InterPro" id="IPR042098">
    <property type="entry name" value="TauD-like_sf"/>
</dbReference>